<proteinExistence type="predicted"/>
<keyword evidence="1" id="KW-0378">Hydrolase</keyword>
<dbReference type="InterPro" id="IPR007466">
    <property type="entry name" value="Peptidyl-Arg-deiminase_porph"/>
</dbReference>
<evidence type="ECO:0000256" key="1">
    <source>
        <dbReference type="ARBA" id="ARBA00022801"/>
    </source>
</evidence>
<reference evidence="2 3" key="1">
    <citation type="submission" date="2016-11" db="EMBL/GenBank/DDBJ databases">
        <authorList>
            <person name="Jaros S."/>
            <person name="Januszkiewicz K."/>
            <person name="Wedrychowicz H."/>
        </authorList>
    </citation>
    <scope>NUCLEOTIDE SEQUENCE [LARGE SCALE GENOMIC DNA]</scope>
    <source>
        <strain evidence="2 3">DSM 18772</strain>
    </source>
</reference>
<dbReference type="PANTHER" id="PTHR31377">
    <property type="entry name" value="AGMATINE DEIMINASE-RELATED"/>
    <property type="match status" value="1"/>
</dbReference>
<organism evidence="2 3">
    <name type="scientific">Rubritalea squalenifaciens DSM 18772</name>
    <dbReference type="NCBI Taxonomy" id="1123071"/>
    <lineage>
        <taxon>Bacteria</taxon>
        <taxon>Pseudomonadati</taxon>
        <taxon>Verrucomicrobiota</taxon>
        <taxon>Verrucomicrobiia</taxon>
        <taxon>Verrucomicrobiales</taxon>
        <taxon>Rubritaleaceae</taxon>
        <taxon>Rubritalea</taxon>
    </lineage>
</organism>
<gene>
    <name evidence="2" type="ORF">SAMN02745181_2552</name>
</gene>
<dbReference type="InParanoid" id="A0A1M6LZN7"/>
<dbReference type="AlphaFoldDB" id="A0A1M6LZN7"/>
<accession>A0A1M6LZN7</accession>
<dbReference type="OrthoDB" id="9808013at2"/>
<dbReference type="GO" id="GO:0004668">
    <property type="term" value="F:protein-arginine deiminase activity"/>
    <property type="evidence" value="ECO:0007669"/>
    <property type="project" value="InterPro"/>
</dbReference>
<dbReference type="Gene3D" id="3.75.10.10">
    <property type="entry name" value="L-arginine/glycine Amidinotransferase, Chain A"/>
    <property type="match status" value="1"/>
</dbReference>
<sequence>MQSNYWPAEWAPQDAVWFSWPHRTDTWPADKLALIQTRFAEIISTTSRFQTTCINASENFHAGIEKKLIGAGADMQNIRLYNHPTNDVWCRDHGATYVINKVTNKLTAIDWHFNAWGGKFPPWDLDDKIASLMAAATEADHIRSPLYLEGGGIEGNGAGLVITTEAVALNSNRNPEWTKQEVEAELTRTLGAEKIFWLPSGIEGDDTDGHIDDLTRFVSEDVIVSIEEKNSKDPNYQTLQRNLEMLQDLRTVSGSSVETIRLPMPDPLVAEDWRLEMLPASYANFLIINHAVLVPVFNQKKNDETALGILRELFPNREVIGIDCRDIVWEGGAIHCISQQQPSII</sequence>
<dbReference type="GO" id="GO:0047632">
    <property type="term" value="F:agmatine deiminase activity"/>
    <property type="evidence" value="ECO:0007669"/>
    <property type="project" value="TreeGrafter"/>
</dbReference>
<dbReference type="Pfam" id="PF04371">
    <property type="entry name" value="PAD_porph"/>
    <property type="match status" value="1"/>
</dbReference>
<evidence type="ECO:0000313" key="3">
    <source>
        <dbReference type="Proteomes" id="UP000184510"/>
    </source>
</evidence>
<name>A0A1M6LZN7_9BACT</name>
<dbReference type="GO" id="GO:0009446">
    <property type="term" value="P:putrescine biosynthetic process"/>
    <property type="evidence" value="ECO:0007669"/>
    <property type="project" value="InterPro"/>
</dbReference>
<dbReference type="RefSeq" id="WP_143184129.1">
    <property type="nucleotide sequence ID" value="NZ_FQYR01000004.1"/>
</dbReference>
<evidence type="ECO:0000313" key="2">
    <source>
        <dbReference type="EMBL" id="SHJ76652.1"/>
    </source>
</evidence>
<dbReference type="SUPFAM" id="SSF55909">
    <property type="entry name" value="Pentein"/>
    <property type="match status" value="1"/>
</dbReference>
<dbReference type="STRING" id="1123071.SAMN02745181_2552"/>
<keyword evidence="3" id="KW-1185">Reference proteome</keyword>
<dbReference type="Proteomes" id="UP000184510">
    <property type="component" value="Unassembled WGS sequence"/>
</dbReference>
<dbReference type="PANTHER" id="PTHR31377:SF0">
    <property type="entry name" value="AGMATINE DEIMINASE-RELATED"/>
    <property type="match status" value="1"/>
</dbReference>
<protein>
    <submittedName>
        <fullName evidence="2">Agmatine deiminase</fullName>
    </submittedName>
</protein>
<dbReference type="EMBL" id="FQYR01000004">
    <property type="protein sequence ID" value="SHJ76652.1"/>
    <property type="molecule type" value="Genomic_DNA"/>
</dbReference>